<evidence type="ECO:0000313" key="1">
    <source>
        <dbReference type="EMBL" id="KAJ5369904.1"/>
    </source>
</evidence>
<dbReference type="OrthoDB" id="545169at2759"/>
<evidence type="ECO:0008006" key="3">
    <source>
        <dbReference type="Google" id="ProtNLM"/>
    </source>
</evidence>
<dbReference type="Gene3D" id="3.50.50.60">
    <property type="entry name" value="FAD/NAD(P)-binding domain"/>
    <property type="match status" value="2"/>
</dbReference>
<dbReference type="Gene3D" id="3.30.9.80">
    <property type="match status" value="1"/>
</dbReference>
<dbReference type="Pfam" id="PF13450">
    <property type="entry name" value="NAD_binding_8"/>
    <property type="match status" value="1"/>
</dbReference>
<dbReference type="Pfam" id="PF06100">
    <property type="entry name" value="MCRA"/>
    <property type="match status" value="1"/>
</dbReference>
<protein>
    <recommendedName>
        <fullName evidence="3">Oleate hydratase</fullName>
    </recommendedName>
</protein>
<dbReference type="PANTHER" id="PTHR37417:SF4">
    <property type="entry name" value="67 KDA MYOSIN-CROSS-REACTIVE ANTIGEN FAMILY PROTEIN (AFU_ORTHOLOGUE AFUA_3G03570)"/>
    <property type="match status" value="1"/>
</dbReference>
<dbReference type="EMBL" id="JAPZBS010000005">
    <property type="protein sequence ID" value="KAJ5369904.1"/>
    <property type="molecule type" value="Genomic_DNA"/>
</dbReference>
<dbReference type="SUPFAM" id="SSF51905">
    <property type="entry name" value="FAD/NAD(P)-binding domain"/>
    <property type="match status" value="1"/>
</dbReference>
<dbReference type="AlphaFoldDB" id="A0A9W9S3F5"/>
<reference evidence="1" key="2">
    <citation type="journal article" date="2023" name="IMA Fungus">
        <title>Comparative genomic study of the Penicillium genus elucidates a diverse pangenome and 15 lateral gene transfer events.</title>
        <authorList>
            <person name="Petersen C."/>
            <person name="Sorensen T."/>
            <person name="Nielsen M.R."/>
            <person name="Sondergaard T.E."/>
            <person name="Sorensen J.L."/>
            <person name="Fitzpatrick D.A."/>
            <person name="Frisvad J.C."/>
            <person name="Nielsen K.L."/>
        </authorList>
    </citation>
    <scope>NUCLEOTIDE SEQUENCE</scope>
    <source>
        <strain evidence="1">IBT 29864</strain>
    </source>
</reference>
<keyword evidence="2" id="KW-1185">Reference proteome</keyword>
<organism evidence="1 2">
    <name type="scientific">Penicillium cataractarum</name>
    <dbReference type="NCBI Taxonomy" id="2100454"/>
    <lineage>
        <taxon>Eukaryota</taxon>
        <taxon>Fungi</taxon>
        <taxon>Dikarya</taxon>
        <taxon>Ascomycota</taxon>
        <taxon>Pezizomycotina</taxon>
        <taxon>Eurotiomycetes</taxon>
        <taxon>Eurotiomycetidae</taxon>
        <taxon>Eurotiales</taxon>
        <taxon>Aspergillaceae</taxon>
        <taxon>Penicillium</taxon>
    </lineage>
</organism>
<dbReference type="GO" id="GO:0006631">
    <property type="term" value="P:fatty acid metabolic process"/>
    <property type="evidence" value="ECO:0007669"/>
    <property type="project" value="InterPro"/>
</dbReference>
<dbReference type="PANTHER" id="PTHR37417">
    <property type="entry name" value="67 KDA MYOSIN-CROSS-REACTIVE ANTIGEN FAMILY PROTEIN (AFU_ORTHOLOGUE AFUA_5G09970)"/>
    <property type="match status" value="1"/>
</dbReference>
<dbReference type="GO" id="GO:0050151">
    <property type="term" value="F:oleate hydratase activity"/>
    <property type="evidence" value="ECO:0007669"/>
    <property type="project" value="InterPro"/>
</dbReference>
<dbReference type="Proteomes" id="UP001147782">
    <property type="component" value="Unassembled WGS sequence"/>
</dbReference>
<dbReference type="InterPro" id="IPR010354">
    <property type="entry name" value="Oleate_hydratase"/>
</dbReference>
<accession>A0A9W9S3F5</accession>
<dbReference type="GeneID" id="81438104"/>
<dbReference type="RefSeq" id="XP_056554338.1">
    <property type="nucleotide sequence ID" value="XM_056698925.1"/>
</dbReference>
<proteinExistence type="predicted"/>
<evidence type="ECO:0000313" key="2">
    <source>
        <dbReference type="Proteomes" id="UP001147782"/>
    </source>
</evidence>
<sequence length="510" mass="56032">MNPKTSTVREPGTSQAWLVGSGIASLAAAVYLINDTQMPGSNIHILDRHPKSGGGITSSGDSENGFLIRPGSSPYFHAECVEKLLSLVPMVKNSDKSLLDSVRDFEHSESPVPGRVANTRFIRTKEGHAERSDANHLSIGPHNRLQLLKVLLENEKSLGRKSIQDFFGDEFFGTDFWALWSTTTRFNFYESVILPISAYLRAEGVSFHFNTKVVDIILNSSVESSNDAKTVSELVLRESNEEQRVKINPCDLAIVTLGSPNSGAQVGTNFEPPPRVSDPDDITYGDWSLWFHLASRSTNFGSPLNFNSSTPQSTLVTFTVTLYDPHFIHLYRALTHDVAGTGALVSFPDSNWLLSISVPHQPVFSNQPANVYVIWGYGLRPEKLGNTIDRPMTDCTGEQIMAELLSHLNFPAESILPKSNTIPCILPLATSALLPRAHSDRPEVIPQNTTNIALVGQFAEIPSDTTLNVEYSVRGAQIAVHKLMGLKKSVPRPKTNILIDIFDLLSEGLT</sequence>
<reference evidence="1" key="1">
    <citation type="submission" date="2022-11" db="EMBL/GenBank/DDBJ databases">
        <authorList>
            <person name="Petersen C."/>
        </authorList>
    </citation>
    <scope>NUCLEOTIDE SEQUENCE</scope>
    <source>
        <strain evidence="1">IBT 29864</strain>
    </source>
</reference>
<gene>
    <name evidence="1" type="ORF">N7496_005996</name>
</gene>
<dbReference type="InterPro" id="IPR036188">
    <property type="entry name" value="FAD/NAD-bd_sf"/>
</dbReference>
<dbReference type="GO" id="GO:0071949">
    <property type="term" value="F:FAD binding"/>
    <property type="evidence" value="ECO:0007669"/>
    <property type="project" value="InterPro"/>
</dbReference>
<comment type="caution">
    <text evidence="1">The sequence shown here is derived from an EMBL/GenBank/DDBJ whole genome shotgun (WGS) entry which is preliminary data.</text>
</comment>
<name>A0A9W9S3F5_9EURO</name>